<gene>
    <name evidence="5" type="ORF">HGRIS_005173</name>
</gene>
<evidence type="ECO:0000256" key="2">
    <source>
        <dbReference type="SAM" id="Coils"/>
    </source>
</evidence>
<dbReference type="Pfam" id="PF14634">
    <property type="entry name" value="zf-RING_5"/>
    <property type="match status" value="1"/>
</dbReference>
<keyword evidence="1" id="KW-0862">Zinc</keyword>
<dbReference type="Gene3D" id="3.30.40.10">
    <property type="entry name" value="Zinc/RING finger domain, C3HC4 (zinc finger)"/>
    <property type="match status" value="1"/>
</dbReference>
<dbReference type="PROSITE" id="PS50089">
    <property type="entry name" value="ZF_RING_2"/>
    <property type="match status" value="1"/>
</dbReference>
<feature type="domain" description="RING-type" evidence="4">
    <location>
        <begin position="6"/>
        <end position="47"/>
    </location>
</feature>
<comment type="caution">
    <text evidence="5">The sequence shown here is derived from an EMBL/GenBank/DDBJ whole genome shotgun (WGS) entry which is preliminary data.</text>
</comment>
<sequence length="326" mass="36732">MTRAHCGICISDLPIDDFRFFPCGHTYCETCTGRLAHGGLIQCPLCRMKLRCNQAIKVRLDIVDVRATLDNIDTLGPSSKPYTVEQAADELKAMTEKPIPEDLAEGIQRAVEEFRDRLAPLFAECSAQRQQIEKLTTQKQHDLHKARLLKHELKKVKHEYEQIKASEDKAISLAEAAKDQVLELRGKAEQAQRDIEAVRAEATDLRIDNARLKSLLDTQRLTLQKKRVQIAEFKERQTELEGKIEAASQVEQSTMVPLLSMLGSTFAVLIYSCRIPAHQTAGVGAPVVCRRRHCCRATSRMNSRVSHSRISSRHGKLKTRKRANAS</sequence>
<name>A0ABR3JE63_9AGAR</name>
<dbReference type="SUPFAM" id="SSF57850">
    <property type="entry name" value="RING/U-box"/>
    <property type="match status" value="1"/>
</dbReference>
<evidence type="ECO:0000256" key="3">
    <source>
        <dbReference type="SAM" id="MobiDB-lite"/>
    </source>
</evidence>
<protein>
    <recommendedName>
        <fullName evidence="4">RING-type domain-containing protein</fullName>
    </recommendedName>
</protein>
<reference evidence="6" key="1">
    <citation type="submission" date="2024-06" db="EMBL/GenBank/DDBJ databases">
        <title>Multi-omics analyses provide insights into the biosynthesis of the anticancer antibiotic pleurotin in Hohenbuehelia grisea.</title>
        <authorList>
            <person name="Weaver J.A."/>
            <person name="Alberti F."/>
        </authorList>
    </citation>
    <scope>NUCLEOTIDE SEQUENCE [LARGE SCALE GENOMIC DNA]</scope>
    <source>
        <strain evidence="6">T-177</strain>
    </source>
</reference>
<dbReference type="EMBL" id="JASNQZ010000008">
    <property type="protein sequence ID" value="KAL0954018.1"/>
    <property type="molecule type" value="Genomic_DNA"/>
</dbReference>
<feature type="coiled-coil region" evidence="2">
    <location>
        <begin position="146"/>
        <end position="250"/>
    </location>
</feature>
<evidence type="ECO:0000313" key="5">
    <source>
        <dbReference type="EMBL" id="KAL0954018.1"/>
    </source>
</evidence>
<keyword evidence="6" id="KW-1185">Reference proteome</keyword>
<feature type="region of interest" description="Disordered" evidence="3">
    <location>
        <begin position="305"/>
        <end position="326"/>
    </location>
</feature>
<keyword evidence="1" id="KW-0863">Zinc-finger</keyword>
<dbReference type="CDD" id="cd16449">
    <property type="entry name" value="RING-HC"/>
    <property type="match status" value="1"/>
</dbReference>
<organism evidence="5 6">
    <name type="scientific">Hohenbuehelia grisea</name>
    <dbReference type="NCBI Taxonomy" id="104357"/>
    <lineage>
        <taxon>Eukaryota</taxon>
        <taxon>Fungi</taxon>
        <taxon>Dikarya</taxon>
        <taxon>Basidiomycota</taxon>
        <taxon>Agaricomycotina</taxon>
        <taxon>Agaricomycetes</taxon>
        <taxon>Agaricomycetidae</taxon>
        <taxon>Agaricales</taxon>
        <taxon>Pleurotineae</taxon>
        <taxon>Pleurotaceae</taxon>
        <taxon>Hohenbuehelia</taxon>
    </lineage>
</organism>
<evidence type="ECO:0000259" key="4">
    <source>
        <dbReference type="PROSITE" id="PS50089"/>
    </source>
</evidence>
<accession>A0ABR3JE63</accession>
<keyword evidence="2" id="KW-0175">Coiled coil</keyword>
<proteinExistence type="predicted"/>
<feature type="compositionally biased region" description="Basic residues" evidence="3">
    <location>
        <begin position="306"/>
        <end position="326"/>
    </location>
</feature>
<dbReference type="Proteomes" id="UP001556367">
    <property type="component" value="Unassembled WGS sequence"/>
</dbReference>
<evidence type="ECO:0000256" key="1">
    <source>
        <dbReference type="PROSITE-ProRule" id="PRU00175"/>
    </source>
</evidence>
<dbReference type="InterPro" id="IPR013083">
    <property type="entry name" value="Znf_RING/FYVE/PHD"/>
</dbReference>
<dbReference type="SMART" id="SM00184">
    <property type="entry name" value="RING"/>
    <property type="match status" value="1"/>
</dbReference>
<dbReference type="InterPro" id="IPR001841">
    <property type="entry name" value="Znf_RING"/>
</dbReference>
<evidence type="ECO:0000313" key="6">
    <source>
        <dbReference type="Proteomes" id="UP001556367"/>
    </source>
</evidence>
<keyword evidence="1" id="KW-0479">Metal-binding</keyword>